<organism evidence="4">
    <name type="scientific">Salpingoeca rosetta (strain ATCC 50818 / BSB-021)</name>
    <dbReference type="NCBI Taxonomy" id="946362"/>
    <lineage>
        <taxon>Eukaryota</taxon>
        <taxon>Choanoflagellata</taxon>
        <taxon>Craspedida</taxon>
        <taxon>Salpingoecidae</taxon>
        <taxon>Salpingoeca</taxon>
    </lineage>
</organism>
<dbReference type="PANTHER" id="PTHR22895">
    <property type="entry name" value="ARMADILLO REPEAT-CONTAINING PROTEIN 6"/>
    <property type="match status" value="1"/>
</dbReference>
<keyword evidence="1" id="KW-0677">Repeat</keyword>
<evidence type="ECO:0000313" key="4">
    <source>
        <dbReference type="Proteomes" id="UP000007799"/>
    </source>
</evidence>
<dbReference type="InterPro" id="IPR011989">
    <property type="entry name" value="ARM-like"/>
</dbReference>
<dbReference type="Proteomes" id="UP000007799">
    <property type="component" value="Unassembled WGS sequence"/>
</dbReference>
<dbReference type="InParanoid" id="F2UGQ7"/>
<name>F2UGQ7_SALR5</name>
<dbReference type="GeneID" id="16072288"/>
<protein>
    <submittedName>
        <fullName evidence="3">Uncharacterized protein</fullName>
    </submittedName>
</protein>
<proteinExistence type="predicted"/>
<reference evidence="3" key="1">
    <citation type="submission" date="2009-08" db="EMBL/GenBank/DDBJ databases">
        <title>Annotation of Salpingoeca rosetta.</title>
        <authorList>
            <consortium name="The Broad Institute Genome Sequencing Platform"/>
            <person name="Russ C."/>
            <person name="Cuomo C."/>
            <person name="Burger G."/>
            <person name="Gray M.W."/>
            <person name="Holland P.W.H."/>
            <person name="King N."/>
            <person name="Lang F.B.F."/>
            <person name="Roger A.J."/>
            <person name="Ruiz-Trillo I."/>
            <person name="Young S.K."/>
            <person name="Zeng Q."/>
            <person name="Gargeya S."/>
            <person name="Alvarado L."/>
            <person name="Berlin A."/>
            <person name="Chapman S.B."/>
            <person name="Chen Z."/>
            <person name="Freedman E."/>
            <person name="Gellesch M."/>
            <person name="Goldberg J."/>
            <person name="Griggs A."/>
            <person name="Gujja S."/>
            <person name="Heilman E."/>
            <person name="Heiman D."/>
            <person name="Howarth C."/>
            <person name="Mehta T."/>
            <person name="Neiman D."/>
            <person name="Pearson M."/>
            <person name="Roberts A."/>
            <person name="Saif S."/>
            <person name="Shea T."/>
            <person name="Shenoy N."/>
            <person name="Sisk P."/>
            <person name="Stolte C."/>
            <person name="Sykes S."/>
            <person name="White J."/>
            <person name="Yandava C."/>
            <person name="Haas B."/>
            <person name="Nusbaum C."/>
            <person name="Birren B."/>
        </authorList>
    </citation>
    <scope>NUCLEOTIDE SEQUENCE [LARGE SCALE GENOMIC DNA]</scope>
    <source>
        <strain evidence="3">ATCC 50818</strain>
    </source>
</reference>
<dbReference type="OrthoDB" id="449062at2759"/>
<sequence length="1210" mass="129342">MVRTDVTILYNVTRPKDALDETQSLVTALRRRWISACVREVQPETHDADALDAAIRDSKIVILIGAVVGSVSREATLVTLQRMQHILAANKHLLVIKVFQHDRYPFSETIWPQLSRKAIAAALCDMYSLSPPLQRVCDALHQRDVHANLPELQQQQHDKVKAAGTTIGSLLEGSVYIDSSKPDRDKKGRLKGLGRTRSTSTIVIPDRMPHMPNATLVLPQLMPPSPASAEAVPREVIGRLLLPLRGIKLAEPTWLPRAALHMGAHDGAGGVAEDCMVDLTTLNSYTPTSVSAAAAAAASAKHSASSQRSSKKKQQKKQKKGKSSSSSAASTTSSSSSSSSPPSSSSSSSSSSSMATSTAQPSLPARPPKSPSLISQLSMTGASPLALLGTTGRASDKMPNTKIVPTALVVLDALASQLTDEGRLPAAIKLPLYALPSSRLVALVSSRPKDSLLCQRVFLLLADRAAKANSEAEELLRCGAIKAVVDALERNHKADTAVHVCACHLLSCVCIGLDDDERVHDVGAEGAAFSVIACMQASPDNEAVQLAGCQALKSITSSFDNARYVVGGDGVEALMDAMRRHPDCARIQAEACLALGAVCESGEDMCARVVSKGALDSVMRVFKQYKADPLVLECACVVITRFAMGTPLCAHLVNANVTPVLVQTIRRHKQHASLAFQATMALLVMGMSLDGERVHRFLASAGAVDVMAALMCLHPGHDILQSFACSLLCLVGRQPTVMQRVLELGVVDLTADALKNHPESFDVQSRACEFLELLITVKTEAALDILHERDVPAALVRALALHSDKADVLEFVLGAIGSMALRHAKCLQRFSELNAQAAVLACMLAMQEDETVARRGSWALLSLSLNRDDSVVTLIEKGASKLLLGVLVRHSTLEEAVIPAINLLILIAERSLLERDNMLRMGVVGFVVTALRALRNVDQLQLCGVQLLTALSGDPHKVVAGLLRHKQGMDLIVACTAAAMGNAEMLGPVCGLLDALACADPFVEAYAATGGVITVLCFLRVNPTDATVNYQALRMLTAILRTTPKQREIVLAHRGLETVHTAAKRFDGHPDVQLQACVTLLYLTTNNPTPLQLRTQLIDLVRDYDDNDNAQADVGDERAVAAEAKEGVAANKGAQHAETAETDATDGDAAASAAEKEGSGDEDEVINWHAVRQDALQWAKKVLQAHKANDRHLIAIRRCISTSTPDLVLG</sequence>
<dbReference type="RefSeq" id="XP_004991728.1">
    <property type="nucleotide sequence ID" value="XM_004991671.1"/>
</dbReference>
<gene>
    <name evidence="3" type="ORF">PTSG_07925</name>
</gene>
<keyword evidence="4" id="KW-1185">Reference proteome</keyword>
<dbReference type="PANTHER" id="PTHR22895:SF0">
    <property type="entry name" value="ARMADILLO REPEAT-CONTAINING PROTEIN 6"/>
    <property type="match status" value="1"/>
</dbReference>
<dbReference type="SMART" id="SM00185">
    <property type="entry name" value="ARM"/>
    <property type="match status" value="7"/>
</dbReference>
<evidence type="ECO:0000313" key="3">
    <source>
        <dbReference type="EMBL" id="EGD75807.1"/>
    </source>
</evidence>
<feature type="region of interest" description="Disordered" evidence="2">
    <location>
        <begin position="301"/>
        <end position="376"/>
    </location>
</feature>
<feature type="compositionally biased region" description="Basic residues" evidence="2">
    <location>
        <begin position="309"/>
        <end position="322"/>
    </location>
</feature>
<feature type="compositionally biased region" description="Low complexity" evidence="2">
    <location>
        <begin position="323"/>
        <end position="362"/>
    </location>
</feature>
<evidence type="ECO:0000256" key="1">
    <source>
        <dbReference type="ARBA" id="ARBA00022737"/>
    </source>
</evidence>
<dbReference type="Gene3D" id="1.25.10.10">
    <property type="entry name" value="Leucine-rich Repeat Variant"/>
    <property type="match status" value="3"/>
</dbReference>
<dbReference type="SUPFAM" id="SSF48371">
    <property type="entry name" value="ARM repeat"/>
    <property type="match status" value="2"/>
</dbReference>
<accession>F2UGQ7</accession>
<dbReference type="EMBL" id="GL832973">
    <property type="protein sequence ID" value="EGD75807.1"/>
    <property type="molecule type" value="Genomic_DNA"/>
</dbReference>
<dbReference type="AlphaFoldDB" id="F2UGQ7"/>
<feature type="region of interest" description="Disordered" evidence="2">
    <location>
        <begin position="1126"/>
        <end position="1164"/>
    </location>
</feature>
<dbReference type="InterPro" id="IPR000225">
    <property type="entry name" value="Armadillo"/>
</dbReference>
<dbReference type="KEGG" id="sre:PTSG_07925"/>
<evidence type="ECO:0000256" key="2">
    <source>
        <dbReference type="SAM" id="MobiDB-lite"/>
    </source>
</evidence>
<dbReference type="InterPro" id="IPR016024">
    <property type="entry name" value="ARM-type_fold"/>
</dbReference>